<feature type="transmembrane region" description="Helical" evidence="6">
    <location>
        <begin position="219"/>
        <end position="239"/>
    </location>
</feature>
<dbReference type="Gene3D" id="1.20.1250.20">
    <property type="entry name" value="MFS general substrate transporter like domains"/>
    <property type="match status" value="1"/>
</dbReference>
<organism evidence="8 9">
    <name type="scientific">Gnomoniopsis smithogilvyi</name>
    <dbReference type="NCBI Taxonomy" id="1191159"/>
    <lineage>
        <taxon>Eukaryota</taxon>
        <taxon>Fungi</taxon>
        <taxon>Dikarya</taxon>
        <taxon>Ascomycota</taxon>
        <taxon>Pezizomycotina</taxon>
        <taxon>Sordariomycetes</taxon>
        <taxon>Sordariomycetidae</taxon>
        <taxon>Diaporthales</taxon>
        <taxon>Gnomoniaceae</taxon>
        <taxon>Gnomoniopsis</taxon>
    </lineage>
</organism>
<evidence type="ECO:0000256" key="5">
    <source>
        <dbReference type="SAM" id="MobiDB-lite"/>
    </source>
</evidence>
<name>A0A9W8YM19_9PEZI</name>
<dbReference type="InterPro" id="IPR011701">
    <property type="entry name" value="MFS"/>
</dbReference>
<dbReference type="InterPro" id="IPR020846">
    <property type="entry name" value="MFS_dom"/>
</dbReference>
<feature type="transmembrane region" description="Helical" evidence="6">
    <location>
        <begin position="93"/>
        <end position="112"/>
    </location>
</feature>
<proteinExistence type="predicted"/>
<dbReference type="GO" id="GO:0022857">
    <property type="term" value="F:transmembrane transporter activity"/>
    <property type="evidence" value="ECO:0007669"/>
    <property type="project" value="InterPro"/>
</dbReference>
<feature type="transmembrane region" description="Helical" evidence="6">
    <location>
        <begin position="180"/>
        <end position="199"/>
    </location>
</feature>
<dbReference type="OrthoDB" id="440553at2759"/>
<feature type="transmembrane region" description="Helical" evidence="6">
    <location>
        <begin position="421"/>
        <end position="445"/>
    </location>
</feature>
<evidence type="ECO:0000256" key="4">
    <source>
        <dbReference type="ARBA" id="ARBA00023136"/>
    </source>
</evidence>
<feature type="transmembrane region" description="Helical" evidence="6">
    <location>
        <begin position="118"/>
        <end position="137"/>
    </location>
</feature>
<feature type="transmembrane region" description="Helical" evidence="6">
    <location>
        <begin position="25"/>
        <end position="51"/>
    </location>
</feature>
<dbReference type="AlphaFoldDB" id="A0A9W8YM19"/>
<evidence type="ECO:0000256" key="3">
    <source>
        <dbReference type="ARBA" id="ARBA00022989"/>
    </source>
</evidence>
<keyword evidence="9" id="KW-1185">Reference proteome</keyword>
<feature type="transmembrane region" description="Helical" evidence="6">
    <location>
        <begin position="361"/>
        <end position="378"/>
    </location>
</feature>
<evidence type="ECO:0000313" key="8">
    <source>
        <dbReference type="EMBL" id="KAJ4386553.1"/>
    </source>
</evidence>
<dbReference type="PANTHER" id="PTHR23501">
    <property type="entry name" value="MAJOR FACILITATOR SUPERFAMILY"/>
    <property type="match status" value="1"/>
</dbReference>
<keyword evidence="4 6" id="KW-0472">Membrane</keyword>
<sequence>METPLNLSLDVPLPPPPPLLSGGRLGAIIVFMLGGLLFSVMDTTIVSTALVTIAGDLDDFPNMYWVVLAYLLSYLGFAIGFAKLADHFGRLPVFLFSWLIFSSFSLGCGFATNMPQLIVFRALQGVGGSGLYSLSQITLAEIAPHGKNALIGTVIGMTLAVSFVLGPLLGGAISGGNWRWIFFMNIPAALICMFGLVVLWPQDFGNALHPWKEFWRIDFIGNVFILAACVLMVFSLQQAGTMIFSWTSVEFLTTFTISVVCWAMFWAWQLVLRQIPIQVEPVFPIRLVYHRVYMAAVLNVFLSGYSYLAIVITLPERFQIVNANSSLMAGVHLLPMLGATSLGSIVGGALSKTKNNTSRTLVAASCFQIIGLGLLTTFDAPSSPLAPQFVYQSIFGLGVGLTFSSATILTKIQAAGRDHAVAQGVIAQVRVLGGAVGLVICNMIFNIRLESVPLSVETRTALHHSPLALVQNGGPEADAVRKVFSDSFQTMVWVMFWVSVASFVASLCTWEMNPTPLHELDEAVAATRGSCHKQVGSRGGSDTEMEDMPSNLRTATNNISGNDRPGTPSPRAFPGSRL</sequence>
<comment type="caution">
    <text evidence="8">The sequence shown here is derived from an EMBL/GenBank/DDBJ whole genome shotgun (WGS) entry which is preliminary data.</text>
</comment>
<feature type="compositionally biased region" description="Polar residues" evidence="5">
    <location>
        <begin position="551"/>
        <end position="561"/>
    </location>
</feature>
<evidence type="ECO:0000256" key="2">
    <source>
        <dbReference type="ARBA" id="ARBA00022692"/>
    </source>
</evidence>
<feature type="transmembrane region" description="Helical" evidence="6">
    <location>
        <begin position="149"/>
        <end position="174"/>
    </location>
</feature>
<keyword evidence="2 6" id="KW-0812">Transmembrane</keyword>
<dbReference type="Proteomes" id="UP001140453">
    <property type="component" value="Unassembled WGS sequence"/>
</dbReference>
<feature type="transmembrane region" description="Helical" evidence="6">
    <location>
        <begin position="63"/>
        <end position="81"/>
    </location>
</feature>
<dbReference type="PRINTS" id="PR01036">
    <property type="entry name" value="TCRTETB"/>
</dbReference>
<evidence type="ECO:0000256" key="6">
    <source>
        <dbReference type="SAM" id="Phobius"/>
    </source>
</evidence>
<feature type="region of interest" description="Disordered" evidence="5">
    <location>
        <begin position="531"/>
        <end position="578"/>
    </location>
</feature>
<dbReference type="EMBL" id="JAPEVB010000006">
    <property type="protein sequence ID" value="KAJ4386553.1"/>
    <property type="molecule type" value="Genomic_DNA"/>
</dbReference>
<dbReference type="GO" id="GO:0005886">
    <property type="term" value="C:plasma membrane"/>
    <property type="evidence" value="ECO:0007669"/>
    <property type="project" value="TreeGrafter"/>
</dbReference>
<feature type="transmembrane region" description="Helical" evidence="6">
    <location>
        <begin position="390"/>
        <end position="409"/>
    </location>
</feature>
<comment type="subcellular location">
    <subcellularLocation>
        <location evidence="1">Membrane</location>
        <topology evidence="1">Multi-pass membrane protein</topology>
    </subcellularLocation>
</comment>
<accession>A0A9W8YM19</accession>
<keyword evidence="3 6" id="KW-1133">Transmembrane helix</keyword>
<evidence type="ECO:0000313" key="9">
    <source>
        <dbReference type="Proteomes" id="UP001140453"/>
    </source>
</evidence>
<feature type="transmembrane region" description="Helical" evidence="6">
    <location>
        <begin position="292"/>
        <end position="314"/>
    </location>
</feature>
<reference evidence="8" key="1">
    <citation type="submission" date="2022-10" db="EMBL/GenBank/DDBJ databases">
        <title>Tapping the CABI collections for fungal endophytes: first genome assemblies for Collariella, Neodidymelliopsis, Ascochyta clinopodiicola, Didymella pomorum, Didymosphaeria variabile, Neocosmospora piperis and Neocucurbitaria cava.</title>
        <authorList>
            <person name="Hill R."/>
        </authorList>
    </citation>
    <scope>NUCLEOTIDE SEQUENCE</scope>
    <source>
        <strain evidence="8">IMI 355082</strain>
    </source>
</reference>
<dbReference type="PANTHER" id="PTHR23501:SF43">
    <property type="entry name" value="MULTIDRUG TRANSPORTER, PUTATIVE (AFU_ORTHOLOGUE AFUA_6G03040)-RELATED"/>
    <property type="match status" value="1"/>
</dbReference>
<dbReference type="Gene3D" id="1.20.1720.10">
    <property type="entry name" value="Multidrug resistance protein D"/>
    <property type="match status" value="1"/>
</dbReference>
<evidence type="ECO:0000259" key="7">
    <source>
        <dbReference type="PROSITE" id="PS50850"/>
    </source>
</evidence>
<feature type="transmembrane region" description="Helical" evidence="6">
    <location>
        <begin position="251"/>
        <end position="271"/>
    </location>
</feature>
<gene>
    <name evidence="8" type="ORF">N0V93_009451</name>
</gene>
<evidence type="ECO:0000256" key="1">
    <source>
        <dbReference type="ARBA" id="ARBA00004141"/>
    </source>
</evidence>
<dbReference type="PROSITE" id="PS50850">
    <property type="entry name" value="MFS"/>
    <property type="match status" value="1"/>
</dbReference>
<dbReference type="InterPro" id="IPR036259">
    <property type="entry name" value="MFS_trans_sf"/>
</dbReference>
<dbReference type="SUPFAM" id="SSF103473">
    <property type="entry name" value="MFS general substrate transporter"/>
    <property type="match status" value="1"/>
</dbReference>
<feature type="transmembrane region" description="Helical" evidence="6">
    <location>
        <begin position="491"/>
        <end position="510"/>
    </location>
</feature>
<protein>
    <recommendedName>
        <fullName evidence="7">Major facilitator superfamily (MFS) profile domain-containing protein</fullName>
    </recommendedName>
</protein>
<dbReference type="Pfam" id="PF07690">
    <property type="entry name" value="MFS_1"/>
    <property type="match status" value="1"/>
</dbReference>
<feature type="domain" description="Major facilitator superfamily (MFS) profile" evidence="7">
    <location>
        <begin position="28"/>
        <end position="517"/>
    </location>
</feature>